<protein>
    <submittedName>
        <fullName evidence="1">Uncharacterized protein</fullName>
    </submittedName>
</protein>
<dbReference type="AlphaFoldDB" id="A0A397TCM4"/>
<accession>A0A397TCM4</accession>
<gene>
    <name evidence="1" type="ORF">C1645_820305</name>
</gene>
<name>A0A397TCM4_9GLOM</name>
<proteinExistence type="predicted"/>
<dbReference type="OrthoDB" id="2437513at2759"/>
<comment type="caution">
    <text evidence="1">The sequence shown here is derived from an EMBL/GenBank/DDBJ whole genome shotgun (WGS) entry which is preliminary data.</text>
</comment>
<dbReference type="Proteomes" id="UP000265703">
    <property type="component" value="Unassembled WGS sequence"/>
</dbReference>
<reference evidence="1 2" key="1">
    <citation type="submission" date="2018-06" db="EMBL/GenBank/DDBJ databases">
        <title>Comparative genomics reveals the genomic features of Rhizophagus irregularis, R. cerebriforme, R. diaphanum and Gigaspora rosea, and their symbiotic lifestyle signature.</title>
        <authorList>
            <person name="Morin E."/>
            <person name="San Clemente H."/>
            <person name="Chen E.C.H."/>
            <person name="De La Providencia I."/>
            <person name="Hainaut M."/>
            <person name="Kuo A."/>
            <person name="Kohler A."/>
            <person name="Murat C."/>
            <person name="Tang N."/>
            <person name="Roy S."/>
            <person name="Loubradou J."/>
            <person name="Henrissat B."/>
            <person name="Grigoriev I.V."/>
            <person name="Corradi N."/>
            <person name="Roux C."/>
            <person name="Martin F.M."/>
        </authorList>
    </citation>
    <scope>NUCLEOTIDE SEQUENCE [LARGE SCALE GENOMIC DNA]</scope>
    <source>
        <strain evidence="1 2">DAOM 227022</strain>
    </source>
</reference>
<evidence type="ECO:0000313" key="2">
    <source>
        <dbReference type="Proteomes" id="UP000265703"/>
    </source>
</evidence>
<dbReference type="EMBL" id="QKYT01000119">
    <property type="protein sequence ID" value="RIA92711.1"/>
    <property type="molecule type" value="Genomic_DNA"/>
</dbReference>
<evidence type="ECO:0000313" key="1">
    <source>
        <dbReference type="EMBL" id="RIA92711.1"/>
    </source>
</evidence>
<keyword evidence="2" id="KW-1185">Reference proteome</keyword>
<organism evidence="1 2">
    <name type="scientific">Glomus cerebriforme</name>
    <dbReference type="NCBI Taxonomy" id="658196"/>
    <lineage>
        <taxon>Eukaryota</taxon>
        <taxon>Fungi</taxon>
        <taxon>Fungi incertae sedis</taxon>
        <taxon>Mucoromycota</taxon>
        <taxon>Glomeromycotina</taxon>
        <taxon>Glomeromycetes</taxon>
        <taxon>Glomerales</taxon>
        <taxon>Glomeraceae</taxon>
        <taxon>Glomus</taxon>
    </lineage>
</organism>
<sequence length="126" mass="14921">MALKTSLSQTISALDIFLDTSLQDLKSSDFYIKIYESVYLENGKILRTSREFQDEDTWYGKGPSREPYELALVRWYNIKKLESEVYSYSHLYYTEEYNAIPIGSINQKVYIVPRFDKKNCFLLNKE</sequence>